<dbReference type="Proteomes" id="UP000053647">
    <property type="component" value="Unassembled WGS sequence"/>
</dbReference>
<reference evidence="2 3" key="1">
    <citation type="submission" date="2014-06" db="EMBL/GenBank/DDBJ databases">
        <authorList>
            <consortium name="DOE Joint Genome Institute"/>
            <person name="Kuo A."/>
            <person name="Kohler A."/>
            <person name="Nagy L.G."/>
            <person name="Floudas D."/>
            <person name="Copeland A."/>
            <person name="Barry K.W."/>
            <person name="Cichocki N."/>
            <person name="Veneault-Fourrey C."/>
            <person name="LaButti K."/>
            <person name="Lindquist E.A."/>
            <person name="Lipzen A."/>
            <person name="Lundell T."/>
            <person name="Morin E."/>
            <person name="Murat C."/>
            <person name="Sun H."/>
            <person name="Tunlid A."/>
            <person name="Henrissat B."/>
            <person name="Grigoriev I.V."/>
            <person name="Hibbett D.S."/>
            <person name="Martin F."/>
            <person name="Nordberg H.P."/>
            <person name="Cantor M.N."/>
            <person name="Hua S.X."/>
        </authorList>
    </citation>
    <scope>NUCLEOTIDE SEQUENCE [LARGE SCALE GENOMIC DNA]</scope>
    <source>
        <strain evidence="2 3">ATCC 200175</strain>
    </source>
</reference>
<feature type="region of interest" description="Disordered" evidence="1">
    <location>
        <begin position="38"/>
        <end position="130"/>
    </location>
</feature>
<organism evidence="2 3">
    <name type="scientific">Paxillus involutus ATCC 200175</name>
    <dbReference type="NCBI Taxonomy" id="664439"/>
    <lineage>
        <taxon>Eukaryota</taxon>
        <taxon>Fungi</taxon>
        <taxon>Dikarya</taxon>
        <taxon>Basidiomycota</taxon>
        <taxon>Agaricomycotina</taxon>
        <taxon>Agaricomycetes</taxon>
        <taxon>Agaricomycetidae</taxon>
        <taxon>Boletales</taxon>
        <taxon>Paxilineae</taxon>
        <taxon>Paxillaceae</taxon>
        <taxon>Paxillus</taxon>
    </lineage>
</organism>
<keyword evidence="3" id="KW-1185">Reference proteome</keyword>
<gene>
    <name evidence="2" type="ORF">PAXINDRAFT_16275</name>
</gene>
<dbReference type="EMBL" id="KN819397">
    <property type="protein sequence ID" value="KIJ10728.1"/>
    <property type="molecule type" value="Genomic_DNA"/>
</dbReference>
<feature type="region of interest" description="Disordered" evidence="1">
    <location>
        <begin position="1"/>
        <end position="21"/>
    </location>
</feature>
<evidence type="ECO:0000313" key="3">
    <source>
        <dbReference type="Proteomes" id="UP000053647"/>
    </source>
</evidence>
<dbReference type="HOGENOM" id="CLU_1816400_0_0_1"/>
<feature type="compositionally biased region" description="Low complexity" evidence="1">
    <location>
        <begin position="60"/>
        <end position="81"/>
    </location>
</feature>
<feature type="compositionally biased region" description="Polar residues" evidence="1">
    <location>
        <begin position="39"/>
        <end position="59"/>
    </location>
</feature>
<name>A0A0C9TJ35_PAXIN</name>
<dbReference type="AlphaFoldDB" id="A0A0C9TJ35"/>
<accession>A0A0C9TJ35</accession>
<reference evidence="3" key="2">
    <citation type="submission" date="2015-01" db="EMBL/GenBank/DDBJ databases">
        <title>Evolutionary Origins and Diversification of the Mycorrhizal Mutualists.</title>
        <authorList>
            <consortium name="DOE Joint Genome Institute"/>
            <consortium name="Mycorrhizal Genomics Consortium"/>
            <person name="Kohler A."/>
            <person name="Kuo A."/>
            <person name="Nagy L.G."/>
            <person name="Floudas D."/>
            <person name="Copeland A."/>
            <person name="Barry K.W."/>
            <person name="Cichocki N."/>
            <person name="Veneault-Fourrey C."/>
            <person name="LaButti K."/>
            <person name="Lindquist E.A."/>
            <person name="Lipzen A."/>
            <person name="Lundell T."/>
            <person name="Morin E."/>
            <person name="Murat C."/>
            <person name="Riley R."/>
            <person name="Ohm R."/>
            <person name="Sun H."/>
            <person name="Tunlid A."/>
            <person name="Henrissat B."/>
            <person name="Grigoriev I.V."/>
            <person name="Hibbett D.S."/>
            <person name="Martin F."/>
        </authorList>
    </citation>
    <scope>NUCLEOTIDE SEQUENCE [LARGE SCALE GENOMIC DNA]</scope>
    <source>
        <strain evidence="3">ATCC 200175</strain>
    </source>
</reference>
<feature type="compositionally biased region" description="Pro residues" evidence="1">
    <location>
        <begin position="113"/>
        <end position="126"/>
    </location>
</feature>
<protein>
    <submittedName>
        <fullName evidence="2">Uncharacterized protein</fullName>
    </submittedName>
</protein>
<evidence type="ECO:0000313" key="2">
    <source>
        <dbReference type="EMBL" id="KIJ10728.1"/>
    </source>
</evidence>
<proteinExistence type="predicted"/>
<sequence>MSSTHNHTLTTPTLPLPPQQPKWPLCGQTHPTRHPTRVQMAQTHRPNNLTTPSTCDPSGTTTRTRTRMVMTTQAQQQQQQQGDIPPTPHTSITHTPLCPLNGPPPLSTNNPRAIPPTQIPPSPPHSQPLHRITHALTTPPIA</sequence>
<evidence type="ECO:0000256" key="1">
    <source>
        <dbReference type="SAM" id="MobiDB-lite"/>
    </source>
</evidence>